<comment type="caution">
    <text evidence="2">The sequence shown here is derived from an EMBL/GenBank/DDBJ whole genome shotgun (WGS) entry which is preliminary data.</text>
</comment>
<dbReference type="EMBL" id="DSOK01000316">
    <property type="protein sequence ID" value="HEN16048.1"/>
    <property type="molecule type" value="Genomic_DNA"/>
</dbReference>
<evidence type="ECO:0000256" key="1">
    <source>
        <dbReference type="SAM" id="MobiDB-lite"/>
    </source>
</evidence>
<evidence type="ECO:0000313" key="2">
    <source>
        <dbReference type="EMBL" id="HEN16048.1"/>
    </source>
</evidence>
<organism evidence="2">
    <name type="scientific">Schlesneria paludicola</name>
    <dbReference type="NCBI Taxonomy" id="360056"/>
    <lineage>
        <taxon>Bacteria</taxon>
        <taxon>Pseudomonadati</taxon>
        <taxon>Planctomycetota</taxon>
        <taxon>Planctomycetia</taxon>
        <taxon>Planctomycetales</taxon>
        <taxon>Planctomycetaceae</taxon>
        <taxon>Schlesneria</taxon>
    </lineage>
</organism>
<name>A0A7C2NVZ3_9PLAN</name>
<gene>
    <name evidence="2" type="ORF">ENQ76_11350</name>
</gene>
<protein>
    <submittedName>
        <fullName evidence="2">Uncharacterized protein</fullName>
    </submittedName>
</protein>
<reference evidence="2" key="1">
    <citation type="journal article" date="2020" name="mSystems">
        <title>Genome- and Community-Level Interaction Insights into Carbon Utilization and Element Cycling Functions of Hydrothermarchaeota in Hydrothermal Sediment.</title>
        <authorList>
            <person name="Zhou Z."/>
            <person name="Liu Y."/>
            <person name="Xu W."/>
            <person name="Pan J."/>
            <person name="Luo Z.H."/>
            <person name="Li M."/>
        </authorList>
    </citation>
    <scope>NUCLEOTIDE SEQUENCE [LARGE SCALE GENOMIC DNA]</scope>
    <source>
        <strain evidence="2">SpSt-339</strain>
    </source>
</reference>
<feature type="region of interest" description="Disordered" evidence="1">
    <location>
        <begin position="1"/>
        <end position="132"/>
    </location>
</feature>
<feature type="compositionally biased region" description="Pro residues" evidence="1">
    <location>
        <begin position="1"/>
        <end position="23"/>
    </location>
</feature>
<accession>A0A7C2NVZ3</accession>
<dbReference type="AlphaFoldDB" id="A0A7C2NVZ3"/>
<sequence length="148" mass="15626">MSRPPRPVGPRPPSCRPSRPTPPGGCGNGRERSPCTRRRRSTPGTSRRRAEWGRRPGGWSARDRPAGGAALPISRARSLWSTTATRAAGDEASGPTRGVPNAEGCATGFGTATGPMSAERQATTSVPPKMGRDYRFALKTGQSAFEVP</sequence>
<proteinExistence type="predicted"/>